<evidence type="ECO:0000256" key="11">
    <source>
        <dbReference type="SAM" id="Phobius"/>
    </source>
</evidence>
<reference evidence="12" key="1">
    <citation type="submission" date="2025-08" db="UniProtKB">
        <authorList>
            <consortium name="Ensembl"/>
        </authorList>
    </citation>
    <scope>IDENTIFICATION</scope>
</reference>
<dbReference type="GeneTree" id="ENSGT00940000162656"/>
<evidence type="ECO:0000256" key="1">
    <source>
        <dbReference type="ARBA" id="ARBA00004123"/>
    </source>
</evidence>
<keyword evidence="8" id="KW-0131">Cell cycle</keyword>
<feature type="region of interest" description="Disordered" evidence="10">
    <location>
        <begin position="1"/>
        <end position="55"/>
    </location>
</feature>
<evidence type="ECO:0000256" key="4">
    <source>
        <dbReference type="ARBA" id="ARBA00022618"/>
    </source>
</evidence>
<keyword evidence="4" id="KW-0132">Cell division</keyword>
<keyword evidence="13" id="KW-1185">Reference proteome</keyword>
<evidence type="ECO:0000256" key="7">
    <source>
        <dbReference type="ARBA" id="ARBA00023242"/>
    </source>
</evidence>
<dbReference type="PANTHER" id="PTHR15459">
    <property type="entry name" value="POLYAMINE-MODULATED FACTOR 1"/>
    <property type="match status" value="1"/>
</dbReference>
<comment type="subcellular location">
    <subcellularLocation>
        <location evidence="2">Chromosome</location>
        <location evidence="2">Centromere</location>
        <location evidence="2">Kinetochore</location>
    </subcellularLocation>
    <subcellularLocation>
        <location evidence="1">Nucleus</location>
    </subcellularLocation>
</comment>
<keyword evidence="7" id="KW-0539">Nucleus</keyword>
<evidence type="ECO:0000256" key="9">
    <source>
        <dbReference type="ARBA" id="ARBA00023328"/>
    </source>
</evidence>
<keyword evidence="9" id="KW-0137">Centromere</keyword>
<feature type="compositionally biased region" description="Polar residues" evidence="10">
    <location>
        <begin position="20"/>
        <end position="43"/>
    </location>
</feature>
<dbReference type="InParanoid" id="A0A673YXD3"/>
<evidence type="ECO:0000313" key="13">
    <source>
        <dbReference type="Proteomes" id="UP000472277"/>
    </source>
</evidence>
<dbReference type="GO" id="GO:0007059">
    <property type="term" value="P:chromosome segregation"/>
    <property type="evidence" value="ECO:0007669"/>
    <property type="project" value="TreeGrafter"/>
</dbReference>
<evidence type="ECO:0000313" key="12">
    <source>
        <dbReference type="Ensembl" id="ENSSTUP00000038939.1"/>
    </source>
</evidence>
<reference evidence="12" key="2">
    <citation type="submission" date="2025-09" db="UniProtKB">
        <authorList>
            <consortium name="Ensembl"/>
        </authorList>
    </citation>
    <scope>IDENTIFICATION</scope>
</reference>
<dbReference type="GO" id="GO:0051301">
    <property type="term" value="P:cell division"/>
    <property type="evidence" value="ECO:0007669"/>
    <property type="project" value="UniProtKB-KW"/>
</dbReference>
<evidence type="ECO:0000256" key="5">
    <source>
        <dbReference type="ARBA" id="ARBA00022776"/>
    </source>
</evidence>
<evidence type="ECO:0000256" key="3">
    <source>
        <dbReference type="ARBA" id="ARBA00022454"/>
    </source>
</evidence>
<dbReference type="Ensembl" id="ENSSTUT00000040697.1">
    <property type="protein sequence ID" value="ENSSTUP00000038939.1"/>
    <property type="gene ID" value="ENSSTUG00000016596.1"/>
</dbReference>
<organism evidence="12 13">
    <name type="scientific">Salmo trutta</name>
    <name type="common">Brown trout</name>
    <dbReference type="NCBI Taxonomy" id="8032"/>
    <lineage>
        <taxon>Eukaryota</taxon>
        <taxon>Metazoa</taxon>
        <taxon>Chordata</taxon>
        <taxon>Craniata</taxon>
        <taxon>Vertebrata</taxon>
        <taxon>Euteleostomi</taxon>
        <taxon>Actinopterygii</taxon>
        <taxon>Neopterygii</taxon>
        <taxon>Teleostei</taxon>
        <taxon>Protacanthopterygii</taxon>
        <taxon>Salmoniformes</taxon>
        <taxon>Salmonidae</taxon>
        <taxon>Salmoninae</taxon>
        <taxon>Salmo</taxon>
    </lineage>
</organism>
<feature type="transmembrane region" description="Helical" evidence="11">
    <location>
        <begin position="239"/>
        <end position="256"/>
    </location>
</feature>
<keyword evidence="5" id="KW-0498">Mitosis</keyword>
<accession>A0A673YXD3</accession>
<name>A0A673YXD3_SALTR</name>
<keyword evidence="11" id="KW-0812">Transmembrane</keyword>
<sequence>MEEAGETTQEEIRHKGAKSSGDNVEDQSSNATGDVSSQSSGHGNDSRRSDGAEPRRNRLLLFNKVMEKSLQKFISDANFHRFAHTFHPFYKKNPQVTENIHKQFIEDLQRTIQDDINKLIEEGELQCKLDELNKLEEAAKNSQDPAWRPSGVPEQDLCSFVTPYYLKQEAYLRRELKKILQENAVLAQRVQAGREGIAQTEQRIATAVDEWKVSKMKSHCIGGHRAAQVLWPVYGMCQFWLWFSNIVFSLFLSFFLHL</sequence>
<evidence type="ECO:0000256" key="2">
    <source>
        <dbReference type="ARBA" id="ARBA00004629"/>
    </source>
</evidence>
<keyword evidence="11" id="KW-1133">Transmembrane helix</keyword>
<protein>
    <submittedName>
        <fullName evidence="12">Si:dkey-6i22.5</fullName>
    </submittedName>
</protein>
<dbReference type="GO" id="GO:0000444">
    <property type="term" value="C:MIS12/MIND type complex"/>
    <property type="evidence" value="ECO:0007669"/>
    <property type="project" value="InterPro"/>
</dbReference>
<dbReference type="InterPro" id="IPR007128">
    <property type="entry name" value="PMF1/Nnf1"/>
</dbReference>
<proteinExistence type="predicted"/>
<keyword evidence="3" id="KW-0158">Chromosome</keyword>
<keyword evidence="11" id="KW-0472">Membrane</keyword>
<dbReference type="PANTHER" id="PTHR15459:SF3">
    <property type="entry name" value="POLYAMINE-MODULATED FACTOR 1"/>
    <property type="match status" value="1"/>
</dbReference>
<evidence type="ECO:0000256" key="10">
    <source>
        <dbReference type="SAM" id="MobiDB-lite"/>
    </source>
</evidence>
<dbReference type="GO" id="GO:0005634">
    <property type="term" value="C:nucleus"/>
    <property type="evidence" value="ECO:0007669"/>
    <property type="project" value="UniProtKB-SubCell"/>
</dbReference>
<dbReference type="AlphaFoldDB" id="A0A673YXD3"/>
<gene>
    <name evidence="12" type="primary">pmf1</name>
</gene>
<feature type="compositionally biased region" description="Basic and acidic residues" evidence="10">
    <location>
        <begin position="44"/>
        <end position="55"/>
    </location>
</feature>
<dbReference type="Pfam" id="PF03980">
    <property type="entry name" value="Nnf1"/>
    <property type="match status" value="1"/>
</dbReference>
<keyword evidence="6" id="KW-0995">Kinetochore</keyword>
<dbReference type="Proteomes" id="UP000472277">
    <property type="component" value="Chromosome 3"/>
</dbReference>
<evidence type="ECO:0000256" key="8">
    <source>
        <dbReference type="ARBA" id="ARBA00023306"/>
    </source>
</evidence>
<evidence type="ECO:0000256" key="6">
    <source>
        <dbReference type="ARBA" id="ARBA00022838"/>
    </source>
</evidence>